<evidence type="ECO:0000256" key="3">
    <source>
        <dbReference type="ARBA" id="ARBA00022475"/>
    </source>
</evidence>
<reference evidence="22 23" key="1">
    <citation type="submission" date="2020-12" db="EMBL/GenBank/DDBJ databases">
        <title>Concerted genomic and epigenomic changes stabilize Arabidopsis allopolyploids.</title>
        <authorList>
            <person name="Chen Z."/>
        </authorList>
    </citation>
    <scope>NUCLEOTIDE SEQUENCE [LARGE SCALE GENOMIC DNA]</scope>
    <source>
        <strain evidence="22">As9502</strain>
        <tissue evidence="22">Leaf</tissue>
    </source>
</reference>
<feature type="binding site" evidence="15">
    <location>
        <position position="519"/>
    </location>
    <ligand>
        <name>ATP</name>
        <dbReference type="ChEBI" id="CHEBI:30616"/>
    </ligand>
</feature>
<dbReference type="InterPro" id="IPR003609">
    <property type="entry name" value="Pan_app"/>
</dbReference>
<keyword evidence="17" id="KW-0472">Membrane</keyword>
<evidence type="ECO:0000256" key="10">
    <source>
        <dbReference type="ARBA" id="ARBA00022840"/>
    </source>
</evidence>
<evidence type="ECO:0000256" key="12">
    <source>
        <dbReference type="ARBA" id="ARBA00023180"/>
    </source>
</evidence>
<dbReference type="GO" id="GO:0048544">
    <property type="term" value="P:recognition of pollen"/>
    <property type="evidence" value="ECO:0007669"/>
    <property type="project" value="InterPro"/>
</dbReference>
<dbReference type="Pfam" id="PF08276">
    <property type="entry name" value="PAN_2"/>
    <property type="match status" value="1"/>
</dbReference>
<keyword evidence="9 22" id="KW-0418">Kinase</keyword>
<evidence type="ECO:0000256" key="6">
    <source>
        <dbReference type="ARBA" id="ARBA00022729"/>
    </source>
</evidence>
<keyword evidence="4" id="KW-0723">Serine/threonine-protein kinase</keyword>
<dbReference type="CDD" id="cd01098">
    <property type="entry name" value="PAN_AP_plant"/>
    <property type="match status" value="1"/>
</dbReference>
<evidence type="ECO:0000259" key="21">
    <source>
        <dbReference type="PROSITE" id="PS50948"/>
    </source>
</evidence>
<feature type="non-terminal residue" evidence="22">
    <location>
        <position position="804"/>
    </location>
</feature>
<dbReference type="Pfam" id="PF01453">
    <property type="entry name" value="B_lectin"/>
    <property type="match status" value="1"/>
</dbReference>
<dbReference type="PROSITE" id="PS00108">
    <property type="entry name" value="PROTEIN_KINASE_ST"/>
    <property type="match status" value="1"/>
</dbReference>
<dbReference type="EC" id="2.7.11.1" evidence="2"/>
<evidence type="ECO:0000256" key="7">
    <source>
        <dbReference type="ARBA" id="ARBA00022734"/>
    </source>
</evidence>
<evidence type="ECO:0000256" key="9">
    <source>
        <dbReference type="ARBA" id="ARBA00022777"/>
    </source>
</evidence>
<evidence type="ECO:0000256" key="1">
    <source>
        <dbReference type="ARBA" id="ARBA00004251"/>
    </source>
</evidence>
<evidence type="ECO:0000259" key="20">
    <source>
        <dbReference type="PROSITE" id="PS50927"/>
    </source>
</evidence>
<dbReference type="GO" id="GO:0004674">
    <property type="term" value="F:protein serine/threonine kinase activity"/>
    <property type="evidence" value="ECO:0007669"/>
    <property type="project" value="UniProtKB-KW"/>
</dbReference>
<feature type="region of interest" description="Disordered" evidence="16">
    <location>
        <begin position="765"/>
        <end position="804"/>
    </location>
</feature>
<dbReference type="InterPro" id="IPR000858">
    <property type="entry name" value="S_locus_glycoprot_dom"/>
</dbReference>
<sequence length="804" mass="90468">AMTRSMPHGNHFYTSFFFLVFQLVVLIPSIASYDSTFSPTRPLRITENETIVSPEGIFELGFFKPATRFQERDRWYLGIWYKRFTTRVVWVANRDDPLSSSIGTLKVDNSNIVLLDHSGRVAWTTSLTKNMINNQLLVAELLDNGNFVLRFSNSSSYLWQSFDFPTDTLLPGMKLGWDRRTNHTKSLISWKSLDDPSSGRYVYKIDTLKPSQGLIFGDDLLVSRPGPTYRKLFNITETDNEITHSLGISTANVSLLTLSFLGSLKLMAWTGEWNVVWHFPRNFCDYYGECGQNSYCKIVNKKTNCNCIQGFQGDQHAWDLLDSTNRCLRKTQLSCDSKAEFKQLKKMDFPDTKTSIVDTTVGSEECRKSCLTNCNCTAFANTEWGCVRWTSDLIDLRSYNTEGVDLYIKLATADLGVNKKTIIGSIVGGCLLLVLSFIILCLWIRRKKRARAIAAANVSQERNRDLTINTTEDWGSKRMDFDVISTATNHFSELNKLGKGGFGIVYKGRLCDGQEIAVKRLSKMSPIGVDGFAVEAKLIALVQHINVIRLIGFCYNADEKILVYEFLENSSLDTYLFDSTRGSVLNWDTRFDIAKGIVRGLVYLHQDSRFRIVHLDLKPSNILLDKDMVPKISDFGMARILGGDETEAHVTTVTGTFGYIAPEYRSDGVLSVKSDVFSFGVMLLEIISGKRNIDFLHLNDGSTLLSYMWNHWSQGNGLEIVDHAIKDSSSSSQQILRCVQIGLMCVQELPEDRPTMSSVGLMLGRETEAIPQPKSPVETGSSSRGQQESESGTVPEMTLLIEGR</sequence>
<feature type="domain" description="Bulb-type lectin" evidence="20">
    <location>
        <begin position="36"/>
        <end position="162"/>
    </location>
</feature>
<dbReference type="InterPro" id="IPR001480">
    <property type="entry name" value="Bulb-type_lectin_dom"/>
</dbReference>
<dbReference type="SMART" id="SM00220">
    <property type="entry name" value="S_TKc"/>
    <property type="match status" value="1"/>
</dbReference>
<keyword evidence="12" id="KW-0325">Glycoprotein</keyword>
<keyword evidence="6 18" id="KW-0732">Signal</keyword>
<dbReference type="InterPro" id="IPR017441">
    <property type="entry name" value="Protein_kinase_ATP_BS"/>
</dbReference>
<proteinExistence type="predicted"/>
<organism evidence="22 23">
    <name type="scientific">Arabidopsis suecica</name>
    <name type="common">Swedish thale-cress</name>
    <name type="synonym">Cardaminopsis suecica</name>
    <dbReference type="NCBI Taxonomy" id="45249"/>
    <lineage>
        <taxon>Eukaryota</taxon>
        <taxon>Viridiplantae</taxon>
        <taxon>Streptophyta</taxon>
        <taxon>Embryophyta</taxon>
        <taxon>Tracheophyta</taxon>
        <taxon>Spermatophyta</taxon>
        <taxon>Magnoliopsida</taxon>
        <taxon>eudicotyledons</taxon>
        <taxon>Gunneridae</taxon>
        <taxon>Pentapetalae</taxon>
        <taxon>rosids</taxon>
        <taxon>malvids</taxon>
        <taxon>Brassicales</taxon>
        <taxon>Brassicaceae</taxon>
        <taxon>Camelineae</taxon>
        <taxon>Arabidopsis</taxon>
    </lineage>
</organism>
<keyword evidence="10 15" id="KW-0067">ATP-binding</keyword>
<dbReference type="FunFam" id="3.30.200.20:FF:000466">
    <property type="entry name" value="Putative LRR receptor-like serine/threonine-protein kinase"/>
    <property type="match status" value="1"/>
</dbReference>
<dbReference type="PROSITE" id="PS50927">
    <property type="entry name" value="BULB_LECTIN"/>
    <property type="match status" value="1"/>
</dbReference>
<feature type="transmembrane region" description="Helical" evidence="17">
    <location>
        <begin position="422"/>
        <end position="444"/>
    </location>
</feature>
<dbReference type="Proteomes" id="UP000694251">
    <property type="component" value="Chromosome 12"/>
</dbReference>
<keyword evidence="7" id="KW-0430">Lectin</keyword>
<evidence type="ECO:0000313" key="22">
    <source>
        <dbReference type="EMBL" id="KAG7544644.1"/>
    </source>
</evidence>
<dbReference type="CDD" id="cd14066">
    <property type="entry name" value="STKc_IRAK"/>
    <property type="match status" value="1"/>
</dbReference>
<keyword evidence="17" id="KW-1133">Transmembrane helix</keyword>
<protein>
    <recommendedName>
        <fullName evidence="2">non-specific serine/threonine protein kinase</fullName>
        <ecNumber evidence="2">2.7.11.1</ecNumber>
    </recommendedName>
</protein>
<dbReference type="InterPro" id="IPR008271">
    <property type="entry name" value="Ser/Thr_kinase_AS"/>
</dbReference>
<dbReference type="CDD" id="cd00028">
    <property type="entry name" value="B_lectin"/>
    <property type="match status" value="1"/>
</dbReference>
<feature type="domain" description="Protein kinase" evidence="19">
    <location>
        <begin position="491"/>
        <end position="770"/>
    </location>
</feature>
<comment type="caution">
    <text evidence="22">The sequence shown here is derived from an EMBL/GenBank/DDBJ whole genome shotgun (WGS) entry which is preliminary data.</text>
</comment>
<evidence type="ECO:0000259" key="19">
    <source>
        <dbReference type="PROSITE" id="PS50011"/>
    </source>
</evidence>
<dbReference type="SMART" id="SM00473">
    <property type="entry name" value="PAN_AP"/>
    <property type="match status" value="1"/>
</dbReference>
<dbReference type="GO" id="GO:0031625">
    <property type="term" value="F:ubiquitin protein ligase binding"/>
    <property type="evidence" value="ECO:0007669"/>
    <property type="project" value="UniProtKB-ARBA"/>
</dbReference>
<comment type="catalytic activity">
    <reaction evidence="13">
        <text>L-threonyl-[protein] + ATP = O-phospho-L-threonyl-[protein] + ADP + H(+)</text>
        <dbReference type="Rhea" id="RHEA:46608"/>
        <dbReference type="Rhea" id="RHEA-COMP:11060"/>
        <dbReference type="Rhea" id="RHEA-COMP:11605"/>
        <dbReference type="ChEBI" id="CHEBI:15378"/>
        <dbReference type="ChEBI" id="CHEBI:30013"/>
        <dbReference type="ChEBI" id="CHEBI:30616"/>
        <dbReference type="ChEBI" id="CHEBI:61977"/>
        <dbReference type="ChEBI" id="CHEBI:456216"/>
        <dbReference type="EC" id="2.7.11.1"/>
    </reaction>
</comment>
<dbReference type="PROSITE" id="PS50948">
    <property type="entry name" value="PAN"/>
    <property type="match status" value="1"/>
</dbReference>
<dbReference type="GO" id="GO:0030246">
    <property type="term" value="F:carbohydrate binding"/>
    <property type="evidence" value="ECO:0007669"/>
    <property type="project" value="UniProtKB-KW"/>
</dbReference>
<dbReference type="Pfam" id="PF00954">
    <property type="entry name" value="S_locus_glycop"/>
    <property type="match status" value="1"/>
</dbReference>
<keyword evidence="3" id="KW-1003">Cell membrane</keyword>
<feature type="chain" id="PRO_5035891706" description="non-specific serine/threonine protein kinase" evidence="18">
    <location>
        <begin position="33"/>
        <end position="804"/>
    </location>
</feature>
<keyword evidence="11" id="KW-1015">Disulfide bond</keyword>
<dbReference type="PIRSF" id="PIRSF000641">
    <property type="entry name" value="SRK"/>
    <property type="match status" value="1"/>
</dbReference>
<evidence type="ECO:0000256" key="4">
    <source>
        <dbReference type="ARBA" id="ARBA00022527"/>
    </source>
</evidence>
<evidence type="ECO:0000256" key="2">
    <source>
        <dbReference type="ARBA" id="ARBA00012513"/>
    </source>
</evidence>
<accession>A0A8T1YEX2</accession>
<evidence type="ECO:0000313" key="23">
    <source>
        <dbReference type="Proteomes" id="UP000694251"/>
    </source>
</evidence>
<evidence type="ECO:0000256" key="11">
    <source>
        <dbReference type="ARBA" id="ARBA00023157"/>
    </source>
</evidence>
<dbReference type="PANTHER" id="PTHR27002:SF956">
    <property type="entry name" value="PROTEIN KINASE DOMAIN-CONTAINING PROTEIN"/>
    <property type="match status" value="1"/>
</dbReference>
<evidence type="ECO:0000256" key="15">
    <source>
        <dbReference type="PROSITE-ProRule" id="PRU10141"/>
    </source>
</evidence>
<dbReference type="FunFam" id="1.10.510.10:FF:000060">
    <property type="entry name" value="G-type lectin S-receptor-like serine/threonine-protein kinase"/>
    <property type="match status" value="1"/>
</dbReference>
<dbReference type="GO" id="GO:0005886">
    <property type="term" value="C:plasma membrane"/>
    <property type="evidence" value="ECO:0007669"/>
    <property type="project" value="UniProtKB-SubCell"/>
</dbReference>
<keyword evidence="5" id="KW-0808">Transferase</keyword>
<evidence type="ECO:0000256" key="5">
    <source>
        <dbReference type="ARBA" id="ARBA00022679"/>
    </source>
</evidence>
<keyword evidence="23" id="KW-1185">Reference proteome</keyword>
<dbReference type="InterPro" id="IPR000719">
    <property type="entry name" value="Prot_kinase_dom"/>
</dbReference>
<feature type="compositionally biased region" description="Low complexity" evidence="16">
    <location>
        <begin position="778"/>
        <end position="793"/>
    </location>
</feature>
<dbReference type="OrthoDB" id="248923at2759"/>
<dbReference type="PROSITE" id="PS00107">
    <property type="entry name" value="PROTEIN_KINASE_ATP"/>
    <property type="match status" value="1"/>
</dbReference>
<evidence type="ECO:0000256" key="16">
    <source>
        <dbReference type="SAM" id="MobiDB-lite"/>
    </source>
</evidence>
<keyword evidence="8 15" id="KW-0547">Nucleotide-binding</keyword>
<dbReference type="SMART" id="SM00108">
    <property type="entry name" value="B_lectin"/>
    <property type="match status" value="1"/>
</dbReference>
<keyword evidence="17" id="KW-0812">Transmembrane</keyword>
<dbReference type="EMBL" id="JAEFBJ010000012">
    <property type="protein sequence ID" value="KAG7544644.1"/>
    <property type="molecule type" value="Genomic_DNA"/>
</dbReference>
<evidence type="ECO:0000256" key="17">
    <source>
        <dbReference type="SAM" id="Phobius"/>
    </source>
</evidence>
<dbReference type="PROSITE" id="PS50011">
    <property type="entry name" value="PROTEIN_KINASE_DOM"/>
    <property type="match status" value="1"/>
</dbReference>
<dbReference type="Pfam" id="PF00069">
    <property type="entry name" value="Pkinase"/>
    <property type="match status" value="1"/>
</dbReference>
<name>A0A8T1YEX2_ARASU</name>
<evidence type="ECO:0000256" key="8">
    <source>
        <dbReference type="ARBA" id="ARBA00022741"/>
    </source>
</evidence>
<feature type="domain" description="Apple" evidence="21">
    <location>
        <begin position="335"/>
        <end position="411"/>
    </location>
</feature>
<evidence type="ECO:0000256" key="18">
    <source>
        <dbReference type="SAM" id="SignalP"/>
    </source>
</evidence>
<feature type="signal peptide" evidence="18">
    <location>
        <begin position="1"/>
        <end position="32"/>
    </location>
</feature>
<comment type="subcellular location">
    <subcellularLocation>
        <location evidence="1">Cell membrane</location>
        <topology evidence="1">Single-pass type I membrane protein</topology>
    </subcellularLocation>
</comment>
<evidence type="ECO:0000256" key="14">
    <source>
        <dbReference type="ARBA" id="ARBA00048679"/>
    </source>
</evidence>
<dbReference type="AlphaFoldDB" id="A0A8T1YEX2"/>
<dbReference type="PANTHER" id="PTHR27002">
    <property type="entry name" value="RECEPTOR-LIKE SERINE/THREONINE-PROTEIN KINASE SD1-8"/>
    <property type="match status" value="1"/>
</dbReference>
<dbReference type="InterPro" id="IPR024171">
    <property type="entry name" value="SRK-like_kinase"/>
</dbReference>
<dbReference type="GO" id="GO:0005524">
    <property type="term" value="F:ATP binding"/>
    <property type="evidence" value="ECO:0007669"/>
    <property type="project" value="UniProtKB-UniRule"/>
</dbReference>
<gene>
    <name evidence="22" type="ORF">ISN44_As12g002190</name>
</gene>
<evidence type="ECO:0000256" key="13">
    <source>
        <dbReference type="ARBA" id="ARBA00047899"/>
    </source>
</evidence>
<comment type="catalytic activity">
    <reaction evidence="14">
        <text>L-seryl-[protein] + ATP = O-phospho-L-seryl-[protein] + ADP + H(+)</text>
        <dbReference type="Rhea" id="RHEA:17989"/>
        <dbReference type="Rhea" id="RHEA-COMP:9863"/>
        <dbReference type="Rhea" id="RHEA-COMP:11604"/>
        <dbReference type="ChEBI" id="CHEBI:15378"/>
        <dbReference type="ChEBI" id="CHEBI:29999"/>
        <dbReference type="ChEBI" id="CHEBI:30616"/>
        <dbReference type="ChEBI" id="CHEBI:83421"/>
        <dbReference type="ChEBI" id="CHEBI:456216"/>
        <dbReference type="EC" id="2.7.11.1"/>
    </reaction>
</comment>